<comment type="pathway">
    <text evidence="2">Protein modification; protein glycosylation.</text>
</comment>
<evidence type="ECO:0000256" key="1">
    <source>
        <dbReference type="ARBA" id="ARBA00004323"/>
    </source>
</evidence>
<reference evidence="14 15" key="1">
    <citation type="journal article" date="2019" name="Genome Biol. Evol.">
        <title>Whole-Genome Sequencing of the Giant Devil Catfish, Bagarius yarrelli.</title>
        <authorList>
            <person name="Jiang W."/>
            <person name="Lv Y."/>
            <person name="Cheng L."/>
            <person name="Yang K."/>
            <person name="Chao B."/>
            <person name="Wang X."/>
            <person name="Li Y."/>
            <person name="Pan X."/>
            <person name="You X."/>
            <person name="Zhang Y."/>
            <person name="Yang J."/>
            <person name="Li J."/>
            <person name="Zhang X."/>
            <person name="Liu S."/>
            <person name="Sun C."/>
            <person name="Yang J."/>
            <person name="Shi Q."/>
        </authorList>
    </citation>
    <scope>NUCLEOTIDE SEQUENCE [LARGE SCALE GENOMIC DNA]</scope>
    <source>
        <strain evidence="14">JWS20170419001</strain>
        <tissue evidence="14">Muscle</tissue>
    </source>
</reference>
<gene>
    <name evidence="14" type="ORF">Baya_5224</name>
</gene>
<feature type="transmembrane region" description="Helical" evidence="13">
    <location>
        <begin position="152"/>
        <end position="170"/>
    </location>
</feature>
<dbReference type="PANTHER" id="PTHR11214">
    <property type="entry name" value="BETA-1,3-N-ACETYLGLUCOSAMINYLTRANSFERASE"/>
    <property type="match status" value="1"/>
</dbReference>
<keyword evidence="6 13" id="KW-0812">Transmembrane</keyword>
<evidence type="ECO:0000256" key="11">
    <source>
        <dbReference type="ARBA" id="ARBA00023136"/>
    </source>
</evidence>
<dbReference type="Proteomes" id="UP000319801">
    <property type="component" value="Unassembled WGS sequence"/>
</dbReference>
<comment type="caution">
    <text evidence="14">The sequence shown here is derived from an EMBL/GenBank/DDBJ whole genome shotgun (WGS) entry which is preliminary data.</text>
</comment>
<dbReference type="FunFam" id="3.90.550.50:FF:000001">
    <property type="entry name" value="Hexosyltransferase"/>
    <property type="match status" value="1"/>
</dbReference>
<dbReference type="GO" id="GO:0008499">
    <property type="term" value="F:N-acetyl-beta-D-glucosaminide beta-(1,3)-galactosyltransferase activity"/>
    <property type="evidence" value="ECO:0007669"/>
    <property type="project" value="TreeGrafter"/>
</dbReference>
<evidence type="ECO:0000256" key="6">
    <source>
        <dbReference type="ARBA" id="ARBA00022692"/>
    </source>
</evidence>
<name>A0A556TTX3_BAGYA</name>
<evidence type="ECO:0000256" key="9">
    <source>
        <dbReference type="ARBA" id="ARBA00023034"/>
    </source>
</evidence>
<dbReference type="EMBL" id="VCAZ01000018">
    <property type="protein sequence ID" value="TSK67247.1"/>
    <property type="molecule type" value="Genomic_DNA"/>
</dbReference>
<dbReference type="PANTHER" id="PTHR11214:SF115">
    <property type="entry name" value="HEXOSYLTRANSFERASE"/>
    <property type="match status" value="1"/>
</dbReference>
<dbReference type="GO" id="GO:0006629">
    <property type="term" value="P:lipid metabolic process"/>
    <property type="evidence" value="ECO:0007669"/>
    <property type="project" value="UniProtKB-KW"/>
</dbReference>
<sequence length="521" mass="59892">MKTISNRVQEQGRFIRLRWHRCNILLTAERAATVEDMYKFKYSYFIADLFTSNFDKGCVTADLMTVDHGPINDQLLTRFAQIFNPPIINQSPTSWKTSPHAATTCRSEPTHEPEIGCMCDWLHKGTACKVKASRRPVRYTYVMACIKKGLKVCYVFLLLAVFIGLALINISDFFKPSKALINTVASHLRSFYLPTYNRSYETLTKHQEHTAGEHTSKIIETEISRLHTTEVTTRITTTTTVPTTQSYHEAYPRNYHFLLDEPDVCKQKKPFLVLMVPVAPQQLEARNAIRNTWGNESIVQGKKISVFFMLGLPKDSQDEKQRVQLSLESQQYHDLIQSNFMDTYRNLTTKTMIIFDWLATHCPQASYAMKVDSDMFLNLENLMSLLLAPATPKENYITGMIMSGQNVVRNPSSKWYVPKELYPKDIYPAYLLGMGYVFSNDLPQKLVKVSKDIRPFFIEDAYVGECLKKLGISPSTPPDPSRFKTYYRGKFNYSHFSMAITTILGSPQQLVTFWQNLKRPT</sequence>
<evidence type="ECO:0000256" key="5">
    <source>
        <dbReference type="ARBA" id="ARBA00022679"/>
    </source>
</evidence>
<keyword evidence="9" id="KW-0333">Golgi apparatus</keyword>
<keyword evidence="7" id="KW-0735">Signal-anchor</keyword>
<dbReference type="OrthoDB" id="5512589at2759"/>
<comment type="similarity">
    <text evidence="3">Belongs to the glycosyltransferase 31 family.</text>
</comment>
<keyword evidence="12" id="KW-0325">Glycoprotein</keyword>
<dbReference type="AlphaFoldDB" id="A0A556TTX3"/>
<dbReference type="GO" id="GO:0000139">
    <property type="term" value="C:Golgi membrane"/>
    <property type="evidence" value="ECO:0007669"/>
    <property type="project" value="UniProtKB-SubCell"/>
</dbReference>
<evidence type="ECO:0000313" key="15">
    <source>
        <dbReference type="Proteomes" id="UP000319801"/>
    </source>
</evidence>
<dbReference type="Gene3D" id="3.90.550.50">
    <property type="match status" value="1"/>
</dbReference>
<evidence type="ECO:0000256" key="4">
    <source>
        <dbReference type="ARBA" id="ARBA00022676"/>
    </source>
</evidence>
<protein>
    <submittedName>
        <fullName evidence="14">Beta-1,3-galactosyltransferase 2</fullName>
    </submittedName>
</protein>
<keyword evidence="11 13" id="KW-0472">Membrane</keyword>
<keyword evidence="15" id="KW-1185">Reference proteome</keyword>
<dbReference type="InterPro" id="IPR002659">
    <property type="entry name" value="Glyco_trans_31"/>
</dbReference>
<organism evidence="14 15">
    <name type="scientific">Bagarius yarrelli</name>
    <name type="common">Goonch</name>
    <name type="synonym">Bagrus yarrelli</name>
    <dbReference type="NCBI Taxonomy" id="175774"/>
    <lineage>
        <taxon>Eukaryota</taxon>
        <taxon>Metazoa</taxon>
        <taxon>Chordata</taxon>
        <taxon>Craniata</taxon>
        <taxon>Vertebrata</taxon>
        <taxon>Euteleostomi</taxon>
        <taxon>Actinopterygii</taxon>
        <taxon>Neopterygii</taxon>
        <taxon>Teleostei</taxon>
        <taxon>Ostariophysi</taxon>
        <taxon>Siluriformes</taxon>
        <taxon>Sisoridae</taxon>
        <taxon>Sisorinae</taxon>
        <taxon>Bagarius</taxon>
    </lineage>
</organism>
<evidence type="ECO:0000256" key="12">
    <source>
        <dbReference type="ARBA" id="ARBA00023180"/>
    </source>
</evidence>
<evidence type="ECO:0000256" key="3">
    <source>
        <dbReference type="ARBA" id="ARBA00008661"/>
    </source>
</evidence>
<comment type="subcellular location">
    <subcellularLocation>
        <location evidence="1">Golgi apparatus membrane</location>
        <topology evidence="1">Single-pass type II membrane protein</topology>
    </subcellularLocation>
</comment>
<evidence type="ECO:0000256" key="2">
    <source>
        <dbReference type="ARBA" id="ARBA00004922"/>
    </source>
</evidence>
<evidence type="ECO:0000256" key="13">
    <source>
        <dbReference type="SAM" id="Phobius"/>
    </source>
</evidence>
<keyword evidence="10" id="KW-0443">Lipid metabolism</keyword>
<evidence type="ECO:0000256" key="10">
    <source>
        <dbReference type="ARBA" id="ARBA00023098"/>
    </source>
</evidence>
<dbReference type="Pfam" id="PF01762">
    <property type="entry name" value="Galactosyl_T"/>
    <property type="match status" value="1"/>
</dbReference>
<evidence type="ECO:0000256" key="8">
    <source>
        <dbReference type="ARBA" id="ARBA00022989"/>
    </source>
</evidence>
<accession>A0A556TTX3</accession>
<keyword evidence="8 13" id="KW-1133">Transmembrane helix</keyword>
<keyword evidence="5 14" id="KW-0808">Transferase</keyword>
<evidence type="ECO:0000313" key="14">
    <source>
        <dbReference type="EMBL" id="TSK67247.1"/>
    </source>
</evidence>
<dbReference type="GO" id="GO:0006493">
    <property type="term" value="P:protein O-linked glycosylation"/>
    <property type="evidence" value="ECO:0007669"/>
    <property type="project" value="TreeGrafter"/>
</dbReference>
<keyword evidence="4 14" id="KW-0328">Glycosyltransferase</keyword>
<evidence type="ECO:0000256" key="7">
    <source>
        <dbReference type="ARBA" id="ARBA00022968"/>
    </source>
</evidence>
<proteinExistence type="inferred from homology"/>